<evidence type="ECO:0000256" key="3">
    <source>
        <dbReference type="ARBA" id="ARBA00023125"/>
    </source>
</evidence>
<name>A0A285PD67_9HYPH</name>
<dbReference type="EMBL" id="OBEL01000002">
    <property type="protein sequence ID" value="SNZ19388.1"/>
    <property type="molecule type" value="Genomic_DNA"/>
</dbReference>
<keyword evidence="1 5" id="KW-0597">Phosphoprotein</keyword>
<dbReference type="PANTHER" id="PTHR43214:SF41">
    <property type="entry name" value="NITRATE_NITRITE RESPONSE REGULATOR PROTEIN NARP"/>
    <property type="match status" value="1"/>
</dbReference>
<dbReference type="InterPro" id="IPR000792">
    <property type="entry name" value="Tscrpt_reg_LuxR_C"/>
</dbReference>
<dbReference type="InterPro" id="IPR001789">
    <property type="entry name" value="Sig_transdc_resp-reg_receiver"/>
</dbReference>
<dbReference type="InterPro" id="IPR011006">
    <property type="entry name" value="CheY-like_superfamily"/>
</dbReference>
<evidence type="ECO:0000313" key="8">
    <source>
        <dbReference type="EMBL" id="SNZ19388.1"/>
    </source>
</evidence>
<dbReference type="InterPro" id="IPR058245">
    <property type="entry name" value="NreC/VraR/RcsB-like_REC"/>
</dbReference>
<dbReference type="PRINTS" id="PR00038">
    <property type="entry name" value="HTHLUXR"/>
</dbReference>
<dbReference type="SMART" id="SM00448">
    <property type="entry name" value="REC"/>
    <property type="match status" value="1"/>
</dbReference>
<dbReference type="GO" id="GO:0003677">
    <property type="term" value="F:DNA binding"/>
    <property type="evidence" value="ECO:0007669"/>
    <property type="project" value="UniProtKB-KW"/>
</dbReference>
<evidence type="ECO:0000256" key="4">
    <source>
        <dbReference type="ARBA" id="ARBA00023163"/>
    </source>
</evidence>
<evidence type="ECO:0000259" key="7">
    <source>
        <dbReference type="PROSITE" id="PS50110"/>
    </source>
</evidence>
<dbReference type="InterPro" id="IPR036388">
    <property type="entry name" value="WH-like_DNA-bd_sf"/>
</dbReference>
<feature type="modified residue" description="4-aspartylphosphate" evidence="5">
    <location>
        <position position="62"/>
    </location>
</feature>
<dbReference type="GO" id="GO:0000160">
    <property type="term" value="P:phosphorelay signal transduction system"/>
    <property type="evidence" value="ECO:0007669"/>
    <property type="project" value="InterPro"/>
</dbReference>
<dbReference type="InterPro" id="IPR039420">
    <property type="entry name" value="WalR-like"/>
</dbReference>
<dbReference type="OrthoDB" id="9814495at2"/>
<keyword evidence="9" id="KW-1185">Reference proteome</keyword>
<evidence type="ECO:0000256" key="1">
    <source>
        <dbReference type="ARBA" id="ARBA00022553"/>
    </source>
</evidence>
<dbReference type="SUPFAM" id="SSF52172">
    <property type="entry name" value="CheY-like"/>
    <property type="match status" value="1"/>
</dbReference>
<dbReference type="Pfam" id="PF00196">
    <property type="entry name" value="GerE"/>
    <property type="match status" value="1"/>
</dbReference>
<dbReference type="GO" id="GO:0006355">
    <property type="term" value="P:regulation of DNA-templated transcription"/>
    <property type="evidence" value="ECO:0007669"/>
    <property type="project" value="InterPro"/>
</dbReference>
<evidence type="ECO:0000259" key="6">
    <source>
        <dbReference type="PROSITE" id="PS50043"/>
    </source>
</evidence>
<dbReference type="Pfam" id="PF00072">
    <property type="entry name" value="Response_reg"/>
    <property type="match status" value="1"/>
</dbReference>
<dbReference type="Proteomes" id="UP000219439">
    <property type="component" value="Unassembled WGS sequence"/>
</dbReference>
<dbReference type="InterPro" id="IPR016032">
    <property type="entry name" value="Sig_transdc_resp-reg_C-effctor"/>
</dbReference>
<feature type="domain" description="HTH luxR-type" evidence="6">
    <location>
        <begin position="140"/>
        <end position="205"/>
    </location>
</feature>
<dbReference type="SMART" id="SM00421">
    <property type="entry name" value="HTH_LUXR"/>
    <property type="match status" value="1"/>
</dbReference>
<feature type="domain" description="Response regulatory" evidence="7">
    <location>
        <begin position="11"/>
        <end position="127"/>
    </location>
</feature>
<proteinExistence type="predicted"/>
<gene>
    <name evidence="8" type="ORF">SAMN06265368_2473</name>
</gene>
<dbReference type="PROSITE" id="PS50043">
    <property type="entry name" value="HTH_LUXR_2"/>
    <property type="match status" value="1"/>
</dbReference>
<dbReference type="AlphaFoldDB" id="A0A285PD67"/>
<dbReference type="Gene3D" id="3.40.50.2300">
    <property type="match status" value="1"/>
</dbReference>
<dbReference type="PROSITE" id="PS50110">
    <property type="entry name" value="RESPONSE_REGULATORY"/>
    <property type="match status" value="1"/>
</dbReference>
<dbReference type="CDD" id="cd17535">
    <property type="entry name" value="REC_NarL-like"/>
    <property type="match status" value="1"/>
</dbReference>
<dbReference type="CDD" id="cd06170">
    <property type="entry name" value="LuxR_C_like"/>
    <property type="match status" value="1"/>
</dbReference>
<dbReference type="SUPFAM" id="SSF46894">
    <property type="entry name" value="C-terminal effector domain of the bipartite response regulators"/>
    <property type="match status" value="1"/>
</dbReference>
<dbReference type="Gene3D" id="1.10.10.10">
    <property type="entry name" value="Winged helix-like DNA-binding domain superfamily/Winged helix DNA-binding domain"/>
    <property type="match status" value="1"/>
</dbReference>
<dbReference type="RefSeq" id="WP_097153740.1">
    <property type="nucleotide sequence ID" value="NZ_OBEL01000002.1"/>
</dbReference>
<evidence type="ECO:0000256" key="2">
    <source>
        <dbReference type="ARBA" id="ARBA00023015"/>
    </source>
</evidence>
<evidence type="ECO:0000313" key="9">
    <source>
        <dbReference type="Proteomes" id="UP000219439"/>
    </source>
</evidence>
<keyword evidence="3" id="KW-0238">DNA-binding</keyword>
<dbReference type="PANTHER" id="PTHR43214">
    <property type="entry name" value="TWO-COMPONENT RESPONSE REGULATOR"/>
    <property type="match status" value="1"/>
</dbReference>
<reference evidence="8 9" key="1">
    <citation type="submission" date="2017-09" db="EMBL/GenBank/DDBJ databases">
        <authorList>
            <person name="Ehlers B."/>
            <person name="Leendertz F.H."/>
        </authorList>
    </citation>
    <scope>NUCLEOTIDE SEQUENCE [LARGE SCALE GENOMIC DNA]</scope>
    <source>
        <strain evidence="8 9">DSM 18289</strain>
    </source>
</reference>
<keyword evidence="4" id="KW-0804">Transcription</keyword>
<keyword evidence="2" id="KW-0805">Transcription regulation</keyword>
<sequence>MSGEMRESEIGVVMADDHQIFLEGLSRLLAADERLCVLGTCNSGDDLIELAKAHEPDVAIIDISMPGPGPAGIVQQLDALDMGIKTLALTMHLEPSFARDLLSHGMDGYVVKEAAFDELVEAILTIQGGDQYLCRTLIDVLPSESALTDRERECLSGAARGLTAKMIARELDITERTVRFHFANACRKLGVQRVTEAVAAALKQRLIAA</sequence>
<organism evidence="8 9">
    <name type="scientific">Cohaesibacter gelatinilyticus</name>
    <dbReference type="NCBI Taxonomy" id="372072"/>
    <lineage>
        <taxon>Bacteria</taxon>
        <taxon>Pseudomonadati</taxon>
        <taxon>Pseudomonadota</taxon>
        <taxon>Alphaproteobacteria</taxon>
        <taxon>Hyphomicrobiales</taxon>
        <taxon>Cohaesibacteraceae</taxon>
    </lineage>
</organism>
<evidence type="ECO:0000256" key="5">
    <source>
        <dbReference type="PROSITE-ProRule" id="PRU00169"/>
    </source>
</evidence>
<accession>A0A285PD67</accession>
<protein>
    <submittedName>
        <fullName evidence="8">Two component transcriptional regulator, LuxR family</fullName>
    </submittedName>
</protein>
<dbReference type="PROSITE" id="PS00622">
    <property type="entry name" value="HTH_LUXR_1"/>
    <property type="match status" value="1"/>
</dbReference>